<dbReference type="PROSITE" id="PS51257">
    <property type="entry name" value="PROKAR_LIPOPROTEIN"/>
    <property type="match status" value="1"/>
</dbReference>
<feature type="compositionally biased region" description="Acidic residues" evidence="1">
    <location>
        <begin position="336"/>
        <end position="347"/>
    </location>
</feature>
<feature type="region of interest" description="Disordered" evidence="1">
    <location>
        <begin position="367"/>
        <end position="387"/>
    </location>
</feature>
<feature type="compositionally biased region" description="Polar residues" evidence="1">
    <location>
        <begin position="367"/>
        <end position="380"/>
    </location>
</feature>
<evidence type="ECO:0000256" key="1">
    <source>
        <dbReference type="SAM" id="MobiDB-lite"/>
    </source>
</evidence>
<accession>A0A136ITK7</accession>
<dbReference type="InParanoid" id="A0A136ITK7"/>
<sequence length="676" mass="72958">MKGHAPGAASGPTTTSAGSSCIPPAHAAVGASSSQNSQAIIAYLPELTTSSFQDGTVKVDPLSSSSSSLVTRHAATTNLNAVALVASATRSITRSTTTTSSARHATSAHAHNATAQIETRHVARYETVVDILKQTVESDSSLHQHASKIDYYLRMCGPSRLEMYPSVLVCCPPWIMKKLDKLFRKGLVARQYLRTARDRRSILSSVAFLTTPGRSDARAASQYPSYDLYFWASNEPLRLMTGIDMVIAQNTADSLAVYGSDLSRTTLCGASLHRATGGARISTIGCRLKVNKKPYCLTTYHGIFGDPWQLSRSAEDPDPSDSIDFNSMYNQTHGDDGDDGEDSDSEDFGGISYDLPASADFYRASQSTLATQDPVQTGSEGSLHPGTTEVLPNLYWISPPSTPHPQPRLLDAVSDKEPGSGIDVYIIASQGRVKKGKLDSVPAVLGALTYPHHHAIMWTIVMEQGDAVIPGDSGALVVARTAGIVYAHVLLARVGPDGDATLVLGLLTMIGCEIKQRWGFGLQWLFRRGLHDQERSRRRDTVLVVKRQALDLLGDQRSIPAQTLNEVRTIAQSSDAQLRDIAATILEKHAVSRGGGTGGSQDPSQSKTSAPEMSWPLQTYLRDYQRMEGYSIFASPLTESSRQEAAAYMVQSCDKEWAKAVSHGEGGRSTNESHDT</sequence>
<dbReference type="Proteomes" id="UP000070501">
    <property type="component" value="Unassembled WGS sequence"/>
</dbReference>
<dbReference type="OrthoDB" id="5865767at2759"/>
<keyword evidence="3" id="KW-1185">Reference proteome</keyword>
<dbReference type="EMBL" id="KQ964259">
    <property type="protein sequence ID" value="KXJ88188.1"/>
    <property type="molecule type" value="Genomic_DNA"/>
</dbReference>
<name>A0A136ITK7_9PEZI</name>
<gene>
    <name evidence="2" type="ORF">Micbo1qcDRAFT_214838</name>
</gene>
<evidence type="ECO:0000313" key="3">
    <source>
        <dbReference type="Proteomes" id="UP000070501"/>
    </source>
</evidence>
<protein>
    <submittedName>
        <fullName evidence="2">Uncharacterized protein</fullName>
    </submittedName>
</protein>
<proteinExistence type="predicted"/>
<feature type="compositionally biased region" description="Polar residues" evidence="1">
    <location>
        <begin position="323"/>
        <end position="332"/>
    </location>
</feature>
<reference evidence="3" key="1">
    <citation type="submission" date="2016-02" db="EMBL/GenBank/DDBJ databases">
        <title>Draft genome sequence of Microdochium bolleyi, a fungal endophyte of beachgrass.</title>
        <authorList>
            <consortium name="DOE Joint Genome Institute"/>
            <person name="David A.S."/>
            <person name="May G."/>
            <person name="Haridas S."/>
            <person name="Lim J."/>
            <person name="Wang M."/>
            <person name="Labutti K."/>
            <person name="Lipzen A."/>
            <person name="Barry K."/>
            <person name="Grigoriev I.V."/>
        </authorList>
    </citation>
    <scope>NUCLEOTIDE SEQUENCE [LARGE SCALE GENOMIC DNA]</scope>
    <source>
        <strain evidence="3">J235TASD1</strain>
    </source>
</reference>
<dbReference type="STRING" id="196109.A0A136ITK7"/>
<feature type="region of interest" description="Disordered" evidence="1">
    <location>
        <begin position="590"/>
        <end position="614"/>
    </location>
</feature>
<dbReference type="AlphaFoldDB" id="A0A136ITK7"/>
<feature type="compositionally biased region" description="Polar residues" evidence="1">
    <location>
        <begin position="600"/>
        <end position="611"/>
    </location>
</feature>
<organism evidence="2 3">
    <name type="scientific">Microdochium bolleyi</name>
    <dbReference type="NCBI Taxonomy" id="196109"/>
    <lineage>
        <taxon>Eukaryota</taxon>
        <taxon>Fungi</taxon>
        <taxon>Dikarya</taxon>
        <taxon>Ascomycota</taxon>
        <taxon>Pezizomycotina</taxon>
        <taxon>Sordariomycetes</taxon>
        <taxon>Xylariomycetidae</taxon>
        <taxon>Xylariales</taxon>
        <taxon>Microdochiaceae</taxon>
        <taxon>Microdochium</taxon>
    </lineage>
</organism>
<feature type="region of interest" description="Disordered" evidence="1">
    <location>
        <begin position="309"/>
        <end position="349"/>
    </location>
</feature>
<evidence type="ECO:0000313" key="2">
    <source>
        <dbReference type="EMBL" id="KXJ88188.1"/>
    </source>
</evidence>